<accession>A0AAD7JDG5</accession>
<comment type="caution">
    <text evidence="2">The sequence shown here is derived from an EMBL/GenBank/DDBJ whole genome shotgun (WGS) entry which is preliminary data.</text>
</comment>
<evidence type="ECO:0000256" key="1">
    <source>
        <dbReference type="SAM" id="MobiDB-lite"/>
    </source>
</evidence>
<gene>
    <name evidence="2" type="ORF">B0H16DRAFT_1455547</name>
</gene>
<organism evidence="2 3">
    <name type="scientific">Mycena metata</name>
    <dbReference type="NCBI Taxonomy" id="1033252"/>
    <lineage>
        <taxon>Eukaryota</taxon>
        <taxon>Fungi</taxon>
        <taxon>Dikarya</taxon>
        <taxon>Basidiomycota</taxon>
        <taxon>Agaricomycotina</taxon>
        <taxon>Agaricomycetes</taxon>
        <taxon>Agaricomycetidae</taxon>
        <taxon>Agaricales</taxon>
        <taxon>Marasmiineae</taxon>
        <taxon>Mycenaceae</taxon>
        <taxon>Mycena</taxon>
    </lineage>
</organism>
<dbReference type="Proteomes" id="UP001215598">
    <property type="component" value="Unassembled WGS sequence"/>
</dbReference>
<name>A0AAD7JDG5_9AGAR</name>
<dbReference type="AlphaFoldDB" id="A0AAD7JDG5"/>
<reference evidence="2" key="1">
    <citation type="submission" date="2023-03" db="EMBL/GenBank/DDBJ databases">
        <title>Massive genome expansion in bonnet fungi (Mycena s.s.) driven by repeated elements and novel gene families across ecological guilds.</title>
        <authorList>
            <consortium name="Lawrence Berkeley National Laboratory"/>
            <person name="Harder C.B."/>
            <person name="Miyauchi S."/>
            <person name="Viragh M."/>
            <person name="Kuo A."/>
            <person name="Thoen E."/>
            <person name="Andreopoulos B."/>
            <person name="Lu D."/>
            <person name="Skrede I."/>
            <person name="Drula E."/>
            <person name="Henrissat B."/>
            <person name="Morin E."/>
            <person name="Kohler A."/>
            <person name="Barry K."/>
            <person name="LaButti K."/>
            <person name="Morin E."/>
            <person name="Salamov A."/>
            <person name="Lipzen A."/>
            <person name="Mereny Z."/>
            <person name="Hegedus B."/>
            <person name="Baldrian P."/>
            <person name="Stursova M."/>
            <person name="Weitz H."/>
            <person name="Taylor A."/>
            <person name="Grigoriev I.V."/>
            <person name="Nagy L.G."/>
            <person name="Martin F."/>
            <person name="Kauserud H."/>
        </authorList>
    </citation>
    <scope>NUCLEOTIDE SEQUENCE</scope>
    <source>
        <strain evidence="2">CBHHK182m</strain>
    </source>
</reference>
<feature type="compositionally biased region" description="Basic and acidic residues" evidence="1">
    <location>
        <begin position="18"/>
        <end position="34"/>
    </location>
</feature>
<keyword evidence="3" id="KW-1185">Reference proteome</keyword>
<dbReference type="EMBL" id="JARKIB010000032">
    <property type="protein sequence ID" value="KAJ7762485.1"/>
    <property type="molecule type" value="Genomic_DNA"/>
</dbReference>
<proteinExistence type="predicted"/>
<sequence>MARNTKTNKPPAASRSSPARERKPTEKSKAEAEKKRKNKKKMVDDDVASSGAWLSDARLKRFWVASSGFSAHPYKVRSRSELLELRGQHEFRLSDNFLSPTFARFAGYLRSGLVVKPPPGSTPSSSFLHVRCLSSTNNITQTSRIFSSAKSTTSQVRINFKLRHFNSASVQLRVGSTSRSLKSMQDPISSGVRKLQTSAVCQTLGRD</sequence>
<protein>
    <submittedName>
        <fullName evidence="2">Uncharacterized protein</fullName>
    </submittedName>
</protein>
<evidence type="ECO:0000313" key="3">
    <source>
        <dbReference type="Proteomes" id="UP001215598"/>
    </source>
</evidence>
<feature type="region of interest" description="Disordered" evidence="1">
    <location>
        <begin position="1"/>
        <end position="47"/>
    </location>
</feature>
<evidence type="ECO:0000313" key="2">
    <source>
        <dbReference type="EMBL" id="KAJ7762485.1"/>
    </source>
</evidence>